<organism evidence="1 2">
    <name type="scientific">Mahella australiensis (strain DSM 15567 / CIP 107919 / 50-1 BON)</name>
    <dbReference type="NCBI Taxonomy" id="697281"/>
    <lineage>
        <taxon>Bacteria</taxon>
        <taxon>Bacillati</taxon>
        <taxon>Bacillota</taxon>
        <taxon>Clostridia</taxon>
        <taxon>Thermoanaerobacterales</taxon>
        <taxon>Thermoanaerobacterales Family IV. Incertae Sedis</taxon>
        <taxon>Mahella</taxon>
    </lineage>
</organism>
<evidence type="ECO:0000313" key="1">
    <source>
        <dbReference type="EMBL" id="AEE97493.1"/>
    </source>
</evidence>
<sequence>MLVWFDIKCKQYFGEIYNPFENLNIEQAKELIGGIADTDKLWFYGYRKKAVIYTIDNILYKTVFMIR</sequence>
<proteinExistence type="predicted"/>
<dbReference type="HOGENOM" id="CLU_2807336_0_0_9"/>
<dbReference type="AlphaFoldDB" id="F3ZW84"/>
<dbReference type="RefSeq" id="WP_013781919.1">
    <property type="nucleotide sequence ID" value="NC_015520.1"/>
</dbReference>
<gene>
    <name evidence="1" type="ordered locus">Mahau_2327</name>
</gene>
<reference evidence="2" key="1">
    <citation type="submission" date="2010-11" db="EMBL/GenBank/DDBJ databases">
        <title>The complete genome of Mahella australiensis DSM 15567.</title>
        <authorList>
            <consortium name="US DOE Joint Genome Institute (JGI-PGF)"/>
            <person name="Lucas S."/>
            <person name="Copeland A."/>
            <person name="Lapidus A."/>
            <person name="Bruce D."/>
            <person name="Goodwin L."/>
            <person name="Pitluck S."/>
            <person name="Kyrpides N."/>
            <person name="Mavromatis K."/>
            <person name="Pagani I."/>
            <person name="Ivanova N."/>
            <person name="Teshima H."/>
            <person name="Brettin T."/>
            <person name="Detter J.C."/>
            <person name="Han C."/>
            <person name="Tapia R."/>
            <person name="Land M."/>
            <person name="Hauser L."/>
            <person name="Markowitz V."/>
            <person name="Cheng J.-F."/>
            <person name="Hugenholtz P."/>
            <person name="Woyke T."/>
            <person name="Wu D."/>
            <person name="Spring S."/>
            <person name="Pukall R."/>
            <person name="Steenblock K."/>
            <person name="Schneider S."/>
            <person name="Klenk H.-P."/>
            <person name="Eisen J.A."/>
        </authorList>
    </citation>
    <scope>NUCLEOTIDE SEQUENCE [LARGE SCALE GENOMIC DNA]</scope>
    <source>
        <strain evidence="2">DSM 15567 / CIP 107919 / 50-1 BON</strain>
    </source>
</reference>
<accession>F3ZW84</accession>
<protein>
    <submittedName>
        <fullName evidence="1">Uncharacterized protein</fullName>
    </submittedName>
</protein>
<evidence type="ECO:0000313" key="2">
    <source>
        <dbReference type="Proteomes" id="UP000008457"/>
    </source>
</evidence>
<name>F3ZW84_MAHA5</name>
<dbReference type="EMBL" id="CP002360">
    <property type="protein sequence ID" value="AEE97493.1"/>
    <property type="molecule type" value="Genomic_DNA"/>
</dbReference>
<reference evidence="1 2" key="2">
    <citation type="journal article" date="2011" name="Stand. Genomic Sci.">
        <title>Complete genome sequence of Mahella australiensis type strain (50-1 BON).</title>
        <authorList>
            <person name="Sikorski J."/>
            <person name="Teshima H."/>
            <person name="Nolan M."/>
            <person name="Lucas S."/>
            <person name="Hammon N."/>
            <person name="Deshpande S."/>
            <person name="Cheng J.F."/>
            <person name="Pitluck S."/>
            <person name="Liolios K."/>
            <person name="Pagani I."/>
            <person name="Ivanova N."/>
            <person name="Huntemann M."/>
            <person name="Mavromatis K."/>
            <person name="Ovchinikova G."/>
            <person name="Pati A."/>
            <person name="Tapia R."/>
            <person name="Han C."/>
            <person name="Goodwin L."/>
            <person name="Chen A."/>
            <person name="Palaniappan K."/>
            <person name="Land M."/>
            <person name="Hauser L."/>
            <person name="Ngatchou-Djao O.D."/>
            <person name="Rohde M."/>
            <person name="Pukall R."/>
            <person name="Spring S."/>
            <person name="Abt B."/>
            <person name="Goker M."/>
            <person name="Detter J.C."/>
            <person name="Woyke T."/>
            <person name="Bristow J."/>
            <person name="Markowitz V."/>
            <person name="Hugenholtz P."/>
            <person name="Eisen J.A."/>
            <person name="Kyrpides N.C."/>
            <person name="Klenk H.P."/>
            <person name="Lapidus A."/>
        </authorList>
    </citation>
    <scope>NUCLEOTIDE SEQUENCE [LARGE SCALE GENOMIC DNA]</scope>
    <source>
        <strain evidence="2">DSM 15567 / CIP 107919 / 50-1 BON</strain>
    </source>
</reference>
<dbReference type="KEGG" id="mas:Mahau_2327"/>
<keyword evidence="2" id="KW-1185">Reference proteome</keyword>
<dbReference type="Proteomes" id="UP000008457">
    <property type="component" value="Chromosome"/>
</dbReference>